<dbReference type="GO" id="GO:0061630">
    <property type="term" value="F:ubiquitin protein ligase activity"/>
    <property type="evidence" value="ECO:0007669"/>
    <property type="project" value="UniProtKB-EC"/>
</dbReference>
<evidence type="ECO:0000256" key="5">
    <source>
        <dbReference type="ARBA" id="ARBA00012483"/>
    </source>
</evidence>
<keyword evidence="8" id="KW-0808">Transferase</keyword>
<dbReference type="Proteomes" id="UP000007264">
    <property type="component" value="Unassembled WGS sequence"/>
</dbReference>
<feature type="compositionally biased region" description="Polar residues" evidence="19">
    <location>
        <begin position="8"/>
        <end position="21"/>
    </location>
</feature>
<dbReference type="GO" id="GO:0008270">
    <property type="term" value="F:zinc ion binding"/>
    <property type="evidence" value="ECO:0007669"/>
    <property type="project" value="UniProtKB-KW"/>
</dbReference>
<comment type="catalytic activity">
    <reaction evidence="1">
        <text>S-ubiquitinyl-[E2 ubiquitin-conjugating enzyme]-L-cysteine + [acceptor protein]-L-lysine = [E2 ubiquitin-conjugating enzyme]-L-cysteine + N(6)-ubiquitinyl-[acceptor protein]-L-lysine.</text>
        <dbReference type="EC" id="2.3.2.27"/>
    </reaction>
</comment>
<evidence type="ECO:0000256" key="18">
    <source>
        <dbReference type="PROSITE-ProRule" id="PRU00175"/>
    </source>
</evidence>
<dbReference type="Gene3D" id="3.30.40.10">
    <property type="entry name" value="Zinc/RING finger domain, C3HC4 (zinc finger)"/>
    <property type="match status" value="1"/>
</dbReference>
<gene>
    <name evidence="22" type="ORF">COCSUDRAFT_46761</name>
</gene>
<comment type="pathway">
    <text evidence="3">Protein modification; protein ubiquitination.</text>
</comment>
<protein>
    <recommendedName>
        <fullName evidence="5">RING-type E3 ubiquitin transferase</fullName>
        <ecNumber evidence="5">2.3.2.27</ecNumber>
    </recommendedName>
</protein>
<dbReference type="KEGG" id="csl:COCSUDRAFT_46761"/>
<sequence length="388" mass="41696">MDHDSVAEPTTNRGGQASTSRVPRLFPVAAQPDIVRAAQKDESYLQHLTDACHDAVRRLLGPRQALKYSREVKLVAELLYAGLTTGVGLQTLGEEYCDIIQVAGPVGVAPSVARRTLLVLLEKMAPYLAEHLSHAAIGGTDGALGTSSAETPRFATDSPPSREDPRPSGASAEGEGSWNRVGAWAAAARQEAVSIAFKWRPAWAVLASYAPVAVRLHLALFYFYGVYYHWAKRATGTRYIFVGKLFERRPSYHLLGVLLFVQLGISAGSWALSNLTASLGQTAGLDRNADVGAHTSKAMRAAVVLQDFGDGEMAPMEAMATAGDVGEVPPHKKCALCLGARTSPTATPCGHVFCWQCIADWHNQKPECPLCRSPFTTSGLVCVYNSDF</sequence>
<dbReference type="GeneID" id="17043554"/>
<evidence type="ECO:0000256" key="19">
    <source>
        <dbReference type="SAM" id="MobiDB-lite"/>
    </source>
</evidence>
<keyword evidence="14" id="KW-0653">Protein transport</keyword>
<evidence type="ECO:0000256" key="4">
    <source>
        <dbReference type="ARBA" id="ARBA00008704"/>
    </source>
</evidence>
<dbReference type="CDD" id="cd16527">
    <property type="entry name" value="RING-HC_PEX10"/>
    <property type="match status" value="1"/>
</dbReference>
<accession>I0Z4I3</accession>
<dbReference type="OrthoDB" id="6270329at2759"/>
<dbReference type="InterPro" id="IPR025654">
    <property type="entry name" value="PEX2/10"/>
</dbReference>
<keyword evidence="13" id="KW-0862">Zinc</keyword>
<proteinExistence type="inferred from homology"/>
<dbReference type="RefSeq" id="XP_005650096.1">
    <property type="nucleotide sequence ID" value="XM_005650039.1"/>
</dbReference>
<keyword evidence="9 20" id="KW-0812">Transmembrane</keyword>
<feature type="region of interest" description="Disordered" evidence="19">
    <location>
        <begin position="1"/>
        <end position="22"/>
    </location>
</feature>
<evidence type="ECO:0000256" key="13">
    <source>
        <dbReference type="ARBA" id="ARBA00022833"/>
    </source>
</evidence>
<evidence type="ECO:0000256" key="6">
    <source>
        <dbReference type="ARBA" id="ARBA00022448"/>
    </source>
</evidence>
<name>I0Z4I3_COCSC</name>
<organism evidence="22 23">
    <name type="scientific">Coccomyxa subellipsoidea (strain C-169)</name>
    <name type="common">Green microalga</name>
    <dbReference type="NCBI Taxonomy" id="574566"/>
    <lineage>
        <taxon>Eukaryota</taxon>
        <taxon>Viridiplantae</taxon>
        <taxon>Chlorophyta</taxon>
        <taxon>core chlorophytes</taxon>
        <taxon>Trebouxiophyceae</taxon>
        <taxon>Trebouxiophyceae incertae sedis</taxon>
        <taxon>Coccomyxaceae</taxon>
        <taxon>Coccomyxa</taxon>
        <taxon>Coccomyxa subellipsoidea</taxon>
    </lineage>
</organism>
<evidence type="ECO:0000256" key="1">
    <source>
        <dbReference type="ARBA" id="ARBA00000900"/>
    </source>
</evidence>
<keyword evidence="16 20" id="KW-0472">Membrane</keyword>
<comment type="subcellular location">
    <subcellularLocation>
        <location evidence="2">Peroxisome membrane</location>
        <topology evidence="2">Multi-pass membrane protein</topology>
    </subcellularLocation>
</comment>
<feature type="transmembrane region" description="Helical" evidence="20">
    <location>
        <begin position="252"/>
        <end position="272"/>
    </location>
</feature>
<keyword evidence="17" id="KW-0576">Peroxisome</keyword>
<dbReference type="PANTHER" id="PTHR23350:SF0">
    <property type="entry name" value="PEROXISOME BIOGENESIS FACTOR 10"/>
    <property type="match status" value="1"/>
</dbReference>
<dbReference type="STRING" id="574566.I0Z4I3"/>
<feature type="region of interest" description="Disordered" evidence="19">
    <location>
        <begin position="143"/>
        <end position="177"/>
    </location>
</feature>
<dbReference type="InterPro" id="IPR001841">
    <property type="entry name" value="Znf_RING"/>
</dbReference>
<feature type="transmembrane region" description="Helical" evidence="20">
    <location>
        <begin position="212"/>
        <end position="231"/>
    </location>
</feature>
<evidence type="ECO:0000259" key="21">
    <source>
        <dbReference type="PROSITE" id="PS50089"/>
    </source>
</evidence>
<dbReference type="GO" id="GO:0016558">
    <property type="term" value="P:protein import into peroxisome matrix"/>
    <property type="evidence" value="ECO:0007669"/>
    <property type="project" value="InterPro"/>
</dbReference>
<dbReference type="Pfam" id="PF13920">
    <property type="entry name" value="zf-C3HC4_3"/>
    <property type="match status" value="1"/>
</dbReference>
<dbReference type="InterPro" id="IPR017907">
    <property type="entry name" value="Znf_RING_CS"/>
</dbReference>
<dbReference type="PROSITE" id="PS00518">
    <property type="entry name" value="ZF_RING_1"/>
    <property type="match status" value="1"/>
</dbReference>
<evidence type="ECO:0000256" key="10">
    <source>
        <dbReference type="ARBA" id="ARBA00022723"/>
    </source>
</evidence>
<dbReference type="InterPro" id="IPR006845">
    <property type="entry name" value="Pex_N"/>
</dbReference>
<dbReference type="EC" id="2.3.2.27" evidence="5"/>
<evidence type="ECO:0000256" key="12">
    <source>
        <dbReference type="ARBA" id="ARBA00022786"/>
    </source>
</evidence>
<comment type="caution">
    <text evidence="22">The sequence shown here is derived from an EMBL/GenBank/DDBJ whole genome shotgun (WGS) entry which is preliminary data.</text>
</comment>
<evidence type="ECO:0000256" key="11">
    <source>
        <dbReference type="ARBA" id="ARBA00022771"/>
    </source>
</evidence>
<keyword evidence="10" id="KW-0479">Metal-binding</keyword>
<dbReference type="SMART" id="SM00184">
    <property type="entry name" value="RING"/>
    <property type="match status" value="1"/>
</dbReference>
<dbReference type="SUPFAM" id="SSF57850">
    <property type="entry name" value="RING/U-box"/>
    <property type="match status" value="1"/>
</dbReference>
<feature type="domain" description="RING-type" evidence="21">
    <location>
        <begin position="334"/>
        <end position="372"/>
    </location>
</feature>
<evidence type="ECO:0000256" key="14">
    <source>
        <dbReference type="ARBA" id="ARBA00022927"/>
    </source>
</evidence>
<dbReference type="EMBL" id="AGSI01000004">
    <property type="protein sequence ID" value="EIE25552.1"/>
    <property type="molecule type" value="Genomic_DNA"/>
</dbReference>
<evidence type="ECO:0000256" key="3">
    <source>
        <dbReference type="ARBA" id="ARBA00004906"/>
    </source>
</evidence>
<evidence type="ECO:0000313" key="23">
    <source>
        <dbReference type="Proteomes" id="UP000007264"/>
    </source>
</evidence>
<evidence type="ECO:0000256" key="7">
    <source>
        <dbReference type="ARBA" id="ARBA00022593"/>
    </source>
</evidence>
<keyword evidence="6" id="KW-0813">Transport</keyword>
<evidence type="ECO:0000256" key="16">
    <source>
        <dbReference type="ARBA" id="ARBA00023136"/>
    </source>
</evidence>
<keyword evidence="15 20" id="KW-1133">Transmembrane helix</keyword>
<reference evidence="22 23" key="1">
    <citation type="journal article" date="2012" name="Genome Biol.">
        <title>The genome of the polar eukaryotic microalga coccomyxa subellipsoidea reveals traits of cold adaptation.</title>
        <authorList>
            <person name="Blanc G."/>
            <person name="Agarkova I."/>
            <person name="Grimwood J."/>
            <person name="Kuo A."/>
            <person name="Brueggeman A."/>
            <person name="Dunigan D."/>
            <person name="Gurnon J."/>
            <person name="Ladunga I."/>
            <person name="Lindquist E."/>
            <person name="Lucas S."/>
            <person name="Pangilinan J."/>
            <person name="Proschold T."/>
            <person name="Salamov A."/>
            <person name="Schmutz J."/>
            <person name="Weeks D."/>
            <person name="Yamada T."/>
            <person name="Claverie J.M."/>
            <person name="Grigoriev I."/>
            <person name="Van Etten J."/>
            <person name="Lomsadze A."/>
            <person name="Borodovsky M."/>
        </authorList>
    </citation>
    <scope>NUCLEOTIDE SEQUENCE [LARGE SCALE GENOMIC DNA]</scope>
    <source>
        <strain evidence="22 23">C-169</strain>
    </source>
</reference>
<keyword evidence="12" id="KW-0833">Ubl conjugation pathway</keyword>
<keyword evidence="11 18" id="KW-0863">Zinc-finger</keyword>
<keyword evidence="23" id="KW-1185">Reference proteome</keyword>
<evidence type="ECO:0000313" key="22">
    <source>
        <dbReference type="EMBL" id="EIE25552.1"/>
    </source>
</evidence>
<dbReference type="Pfam" id="PF04757">
    <property type="entry name" value="Pex2_Pex12"/>
    <property type="match status" value="1"/>
</dbReference>
<keyword evidence="7" id="KW-0962">Peroxisome biogenesis</keyword>
<comment type="similarity">
    <text evidence="4">Belongs to the pex2/pex10/pex12 family.</text>
</comment>
<dbReference type="eggNOG" id="KOG0317">
    <property type="taxonomic scope" value="Eukaryota"/>
</dbReference>
<dbReference type="PANTHER" id="PTHR23350">
    <property type="entry name" value="PEROXISOME ASSEMBLY PROTEIN 10"/>
    <property type="match status" value="1"/>
</dbReference>
<evidence type="ECO:0000256" key="2">
    <source>
        <dbReference type="ARBA" id="ARBA00004585"/>
    </source>
</evidence>
<evidence type="ECO:0000256" key="9">
    <source>
        <dbReference type="ARBA" id="ARBA00022692"/>
    </source>
</evidence>
<evidence type="ECO:0000256" key="20">
    <source>
        <dbReference type="SAM" id="Phobius"/>
    </source>
</evidence>
<evidence type="ECO:0000256" key="17">
    <source>
        <dbReference type="ARBA" id="ARBA00023140"/>
    </source>
</evidence>
<dbReference type="InterPro" id="IPR013083">
    <property type="entry name" value="Znf_RING/FYVE/PHD"/>
</dbReference>
<dbReference type="AlphaFoldDB" id="I0Z4I3"/>
<evidence type="ECO:0000256" key="15">
    <source>
        <dbReference type="ARBA" id="ARBA00022989"/>
    </source>
</evidence>
<evidence type="ECO:0000256" key="8">
    <source>
        <dbReference type="ARBA" id="ARBA00022679"/>
    </source>
</evidence>
<dbReference type="PROSITE" id="PS50089">
    <property type="entry name" value="ZF_RING_2"/>
    <property type="match status" value="1"/>
</dbReference>
<dbReference type="GO" id="GO:0005778">
    <property type="term" value="C:peroxisomal membrane"/>
    <property type="evidence" value="ECO:0007669"/>
    <property type="project" value="UniProtKB-SubCell"/>
</dbReference>